<evidence type="ECO:0000313" key="3">
    <source>
        <dbReference type="Proteomes" id="UP000287746"/>
    </source>
</evidence>
<dbReference type="GO" id="GO:0003677">
    <property type="term" value="F:DNA binding"/>
    <property type="evidence" value="ECO:0007669"/>
    <property type="project" value="InterPro"/>
</dbReference>
<dbReference type="CDD" id="cd00093">
    <property type="entry name" value="HTH_XRE"/>
    <property type="match status" value="2"/>
</dbReference>
<evidence type="ECO:0000259" key="1">
    <source>
        <dbReference type="PROSITE" id="PS50943"/>
    </source>
</evidence>
<accession>A0A430G7S0</accession>
<reference evidence="2 3" key="1">
    <citation type="submission" date="2018-07" db="EMBL/GenBank/DDBJ databases">
        <title>Genomic and Epidemiologic Investigation of an Indolent Hospital Outbreak.</title>
        <authorList>
            <person name="Johnson R.C."/>
            <person name="Deming C."/>
            <person name="Conlan S."/>
            <person name="Zellmer C.J."/>
            <person name="Michelin A.V."/>
            <person name="Lee-Lin S."/>
            <person name="Thomas P.J."/>
            <person name="Park M."/>
            <person name="Weingarten R.A."/>
            <person name="Less J."/>
            <person name="Dekker J.P."/>
            <person name="Frank K.M."/>
            <person name="Musser K.A."/>
            <person name="Mcquiston J.R."/>
            <person name="Henderson D.K."/>
            <person name="Lau A.F."/>
            <person name="Palmore T.N."/>
            <person name="Segre J.A."/>
        </authorList>
    </citation>
    <scope>NUCLEOTIDE SEQUENCE [LARGE SCALE GENOMIC DNA]</scope>
    <source>
        <strain evidence="2 3">SK-CDC1_0717</strain>
    </source>
</reference>
<organism evidence="2 3">
    <name type="scientific">Sphingomonas koreensis</name>
    <dbReference type="NCBI Taxonomy" id="93064"/>
    <lineage>
        <taxon>Bacteria</taxon>
        <taxon>Pseudomonadati</taxon>
        <taxon>Pseudomonadota</taxon>
        <taxon>Alphaproteobacteria</taxon>
        <taxon>Sphingomonadales</taxon>
        <taxon>Sphingomonadaceae</taxon>
        <taxon>Sphingomonas</taxon>
    </lineage>
</organism>
<dbReference type="SMART" id="SM00530">
    <property type="entry name" value="HTH_XRE"/>
    <property type="match status" value="2"/>
</dbReference>
<protein>
    <submittedName>
        <fullName evidence="2">Helix-turn-helix domain-containing protein</fullName>
    </submittedName>
</protein>
<gene>
    <name evidence="2" type="ORF">DAH66_02540</name>
</gene>
<evidence type="ECO:0000313" key="2">
    <source>
        <dbReference type="EMBL" id="RSY89552.1"/>
    </source>
</evidence>
<dbReference type="InterPro" id="IPR001387">
    <property type="entry name" value="Cro/C1-type_HTH"/>
</dbReference>
<feature type="domain" description="HTH cro/C1-type" evidence="1">
    <location>
        <begin position="21"/>
        <end position="64"/>
    </location>
</feature>
<dbReference type="Proteomes" id="UP000287746">
    <property type="component" value="Unassembled WGS sequence"/>
</dbReference>
<proteinExistence type="predicted"/>
<comment type="caution">
    <text evidence="2">The sequence shown here is derived from an EMBL/GenBank/DDBJ whole genome shotgun (WGS) entry which is preliminary data.</text>
</comment>
<dbReference type="InterPro" id="IPR010982">
    <property type="entry name" value="Lambda_DNA-bd_dom_sf"/>
</dbReference>
<dbReference type="Gene3D" id="1.10.260.40">
    <property type="entry name" value="lambda repressor-like DNA-binding domains"/>
    <property type="match status" value="1"/>
</dbReference>
<dbReference type="Pfam" id="PF01381">
    <property type="entry name" value="HTH_3"/>
    <property type="match status" value="1"/>
</dbReference>
<name>A0A430G7S0_9SPHN</name>
<dbReference type="EMBL" id="QQYZ01000002">
    <property type="protein sequence ID" value="RSY89552.1"/>
    <property type="molecule type" value="Genomic_DNA"/>
</dbReference>
<sequence>MPCPPARFPRTDVTASFGEAVKQARNDKKWTRTGLARRVGVTRQTIIRLEEGRTTPGVELVRALTHPTVFGRLPGLDWDLPARDALPWGFLARLARRASGQTLGQVAEKVGCSIATLSDFERHVLYYPDILGVRHDRVGKRYATALGFEDADDMFAFLEARDATPWLDRIATKFKQPRLANALRPSLRPAEPVPEIDLSA</sequence>
<dbReference type="AlphaFoldDB" id="A0A430G7S0"/>
<dbReference type="PROSITE" id="PS50943">
    <property type="entry name" value="HTH_CROC1"/>
    <property type="match status" value="1"/>
</dbReference>
<dbReference type="SUPFAM" id="SSF47413">
    <property type="entry name" value="lambda repressor-like DNA-binding domains"/>
    <property type="match status" value="1"/>
</dbReference>